<reference evidence="2 3" key="1">
    <citation type="journal article" date="2015" name="Genome Announc.">
        <title>Complete genome sequences for 35 biothreat assay-relevant bacillus species.</title>
        <authorList>
            <person name="Johnson S.L."/>
            <person name="Daligault H.E."/>
            <person name="Davenport K.W."/>
            <person name="Jaissle J."/>
            <person name="Frey K.G."/>
            <person name="Ladner J.T."/>
            <person name="Broomall S.M."/>
            <person name="Bishop-Lilly K.A."/>
            <person name="Bruce D.C."/>
            <person name="Gibbons H.S."/>
            <person name="Coyne S.R."/>
            <person name="Lo C.C."/>
            <person name="Meincke L."/>
            <person name="Munk A.C."/>
            <person name="Koroleva G.I."/>
            <person name="Rosenzweig C.N."/>
            <person name="Palacios G.F."/>
            <person name="Redden C.L."/>
            <person name="Minogue T.D."/>
            <person name="Chain P.S."/>
        </authorList>
    </citation>
    <scope>NUCLEOTIDE SEQUENCE [LARGE SCALE GENOMIC DNA]</scope>
    <source>
        <strain evidence="3">ATCC 14581 / DSM 32 / JCM 2506 / NBRC 15308 / NCIMB 9376 / NCTC 10342 / NRRL B-14308 / VKM B-512</strain>
    </source>
</reference>
<proteinExistence type="predicted"/>
<dbReference type="PATRIC" id="fig|592022.4.peg.2234"/>
<evidence type="ECO:0000313" key="2">
    <source>
        <dbReference type="EMBL" id="AJI20978.1"/>
    </source>
</evidence>
<evidence type="ECO:0000256" key="1">
    <source>
        <dbReference type="SAM" id="MobiDB-lite"/>
    </source>
</evidence>
<name>A0A0B6AK72_PRIM2</name>
<protein>
    <submittedName>
        <fullName evidence="2">Uncharacterized protein</fullName>
    </submittedName>
</protein>
<evidence type="ECO:0000313" key="3">
    <source>
        <dbReference type="Proteomes" id="UP000031829"/>
    </source>
</evidence>
<dbReference type="EMBL" id="CP009920">
    <property type="protein sequence ID" value="AJI20978.1"/>
    <property type="molecule type" value="Genomic_DNA"/>
</dbReference>
<gene>
    <name evidence="2" type="ORF">BG04_4693</name>
</gene>
<organism evidence="2 3">
    <name type="scientific">Priestia megaterium (strain ATCC 14581 / DSM 32 / CCUG 1817 / JCM 2506 / NBRC 15308 / NCIMB 9376 / NCTC 10342 / NRRL B-14308 / VKM B-512 / Ford 19)</name>
    <name type="common">Bacillus megaterium</name>
    <dbReference type="NCBI Taxonomy" id="1348623"/>
    <lineage>
        <taxon>Bacteria</taxon>
        <taxon>Bacillati</taxon>
        <taxon>Bacillota</taxon>
        <taxon>Bacilli</taxon>
        <taxon>Bacillales</taxon>
        <taxon>Bacillaceae</taxon>
        <taxon>Priestia</taxon>
    </lineage>
</organism>
<feature type="region of interest" description="Disordered" evidence="1">
    <location>
        <begin position="57"/>
        <end position="88"/>
    </location>
</feature>
<dbReference type="RefSeq" id="WP_013083129.1">
    <property type="nucleotide sequence ID" value="NZ_BCVB01000004.1"/>
</dbReference>
<dbReference type="AlphaFoldDB" id="A0A0B6AK72"/>
<dbReference type="KEGG" id="bmeg:BG04_4693"/>
<dbReference type="HOGENOM" id="CLU_155213_1_0_9"/>
<sequence>MRKRKQKALISGITLSTVGVGITSYILSDAAKRRKVKGLVRSAKVKLSSLSKKQQVNASLNKDVHSDPTYVSESNMISEGPMYQDQHR</sequence>
<dbReference type="GeneID" id="93642684"/>
<accession>A0A0B6AK72</accession>
<dbReference type="Proteomes" id="UP000031829">
    <property type="component" value="Chromosome"/>
</dbReference>